<comment type="similarity">
    <text evidence="3">Belongs to the bile acid:sodium symporter (BASS) (TC 2.A.28) family.</text>
</comment>
<dbReference type="InterPro" id="IPR002657">
    <property type="entry name" value="BilAc:Na_symport/Acr3"/>
</dbReference>
<evidence type="ECO:0000313" key="8">
    <source>
        <dbReference type="EMBL" id="KAG6529375.1"/>
    </source>
</evidence>
<keyword evidence="9" id="KW-1185">Reference proteome</keyword>
<keyword evidence="4 7" id="KW-0812">Transmembrane</keyword>
<evidence type="ECO:0000256" key="3">
    <source>
        <dbReference type="ARBA" id="ARBA00006528"/>
    </source>
</evidence>
<dbReference type="Pfam" id="PF01758">
    <property type="entry name" value="SBF"/>
    <property type="match status" value="1"/>
</dbReference>
<evidence type="ECO:0000256" key="2">
    <source>
        <dbReference type="ARBA" id="ARBA00004141"/>
    </source>
</evidence>
<feature type="transmembrane region" description="Helical" evidence="7">
    <location>
        <begin position="354"/>
        <end position="377"/>
    </location>
</feature>
<keyword evidence="6 7" id="KW-0472">Membrane</keyword>
<feature type="transmembrane region" description="Helical" evidence="7">
    <location>
        <begin position="214"/>
        <end position="234"/>
    </location>
</feature>
<dbReference type="OrthoDB" id="203097at2759"/>
<dbReference type="Proteomes" id="UP000734854">
    <property type="component" value="Unassembled WGS sequence"/>
</dbReference>
<dbReference type="GO" id="GO:0009941">
    <property type="term" value="C:chloroplast envelope"/>
    <property type="evidence" value="ECO:0007669"/>
    <property type="project" value="UniProtKB-SubCell"/>
</dbReference>
<feature type="transmembrane region" description="Helical" evidence="7">
    <location>
        <begin position="287"/>
        <end position="314"/>
    </location>
</feature>
<protein>
    <submittedName>
        <fullName evidence="8">Uncharacterized protein</fullName>
    </submittedName>
</protein>
<evidence type="ECO:0000256" key="6">
    <source>
        <dbReference type="ARBA" id="ARBA00023136"/>
    </source>
</evidence>
<feature type="transmembrane region" description="Helical" evidence="7">
    <location>
        <begin position="123"/>
        <end position="147"/>
    </location>
</feature>
<feature type="transmembrane region" description="Helical" evidence="7">
    <location>
        <begin position="153"/>
        <end position="175"/>
    </location>
</feature>
<name>A0A8J5I891_ZINOF</name>
<reference evidence="8 9" key="1">
    <citation type="submission" date="2020-08" db="EMBL/GenBank/DDBJ databases">
        <title>Plant Genome Project.</title>
        <authorList>
            <person name="Zhang R.-G."/>
        </authorList>
    </citation>
    <scope>NUCLEOTIDE SEQUENCE [LARGE SCALE GENOMIC DNA]</scope>
    <source>
        <tissue evidence="8">Rhizome</tissue>
    </source>
</reference>
<dbReference type="PANTHER" id="PTHR10361">
    <property type="entry name" value="SODIUM-BILE ACID COTRANSPORTER"/>
    <property type="match status" value="1"/>
</dbReference>
<dbReference type="InterPro" id="IPR004710">
    <property type="entry name" value="Bilac:Na_transpt"/>
</dbReference>
<evidence type="ECO:0000256" key="4">
    <source>
        <dbReference type="ARBA" id="ARBA00022692"/>
    </source>
</evidence>
<dbReference type="AlphaFoldDB" id="A0A8J5I891"/>
<evidence type="ECO:0000313" key="9">
    <source>
        <dbReference type="Proteomes" id="UP000734854"/>
    </source>
</evidence>
<feature type="transmembrane region" description="Helical" evidence="7">
    <location>
        <begin position="57"/>
        <end position="79"/>
    </location>
</feature>
<organism evidence="8 9">
    <name type="scientific">Zingiber officinale</name>
    <name type="common">Ginger</name>
    <name type="synonym">Amomum zingiber</name>
    <dbReference type="NCBI Taxonomy" id="94328"/>
    <lineage>
        <taxon>Eukaryota</taxon>
        <taxon>Viridiplantae</taxon>
        <taxon>Streptophyta</taxon>
        <taxon>Embryophyta</taxon>
        <taxon>Tracheophyta</taxon>
        <taxon>Spermatophyta</taxon>
        <taxon>Magnoliopsida</taxon>
        <taxon>Liliopsida</taxon>
        <taxon>Zingiberales</taxon>
        <taxon>Zingiberaceae</taxon>
        <taxon>Zingiber</taxon>
    </lineage>
</organism>
<evidence type="ECO:0000256" key="7">
    <source>
        <dbReference type="SAM" id="Phobius"/>
    </source>
</evidence>
<proteinExistence type="inferred from homology"/>
<sequence>MSLPSLRPLLFHHESSPKLLPLPIPRSNFHRKRDPGALNIRAHSGNPKRAVPRWQNALATAASLYPLYVTIGGSVAVVNPSAFSWFVARGPASYTCALAFIMLAMGLTLELRDLFALFRKQPFSILCGCVAQYTIMPSLGATVSIALGLKPSLAVGLILLACCPGGTASNVVTLIAQGDVPLSIVMTVCSTLAAVFLTPLLTKLLAGTYVPVDAIKLSLSTLQVVVAPILLGSYLQSAFPAAVKAIIPYSPLAAVLTSSLLASSVFSENIVGIKSSAVVASNGAVGILFGELGVVVVSVILLHLAGFFLGYLAALISGLGERQRRAIAIQVGMQNSSLGVILATSHFASPLVALPAALSAIIMNIIGSSLGLVWRYLDPTDY</sequence>
<dbReference type="PANTHER" id="PTHR10361:SF66">
    <property type="entry name" value="OS12G0170300 PROTEIN"/>
    <property type="match status" value="1"/>
</dbReference>
<feature type="transmembrane region" description="Helical" evidence="7">
    <location>
        <begin position="246"/>
        <end position="267"/>
    </location>
</feature>
<feature type="transmembrane region" description="Helical" evidence="7">
    <location>
        <begin position="91"/>
        <end position="111"/>
    </location>
</feature>
<evidence type="ECO:0000256" key="1">
    <source>
        <dbReference type="ARBA" id="ARBA00004119"/>
    </source>
</evidence>
<evidence type="ECO:0000256" key="5">
    <source>
        <dbReference type="ARBA" id="ARBA00022989"/>
    </source>
</evidence>
<dbReference type="GO" id="GO:0016020">
    <property type="term" value="C:membrane"/>
    <property type="evidence" value="ECO:0007669"/>
    <property type="project" value="UniProtKB-SubCell"/>
</dbReference>
<accession>A0A8J5I891</accession>
<feature type="transmembrane region" description="Helical" evidence="7">
    <location>
        <begin position="182"/>
        <end position="202"/>
    </location>
</feature>
<dbReference type="EMBL" id="JACMSC010000003">
    <property type="protein sequence ID" value="KAG6529375.1"/>
    <property type="molecule type" value="Genomic_DNA"/>
</dbReference>
<keyword evidence="5 7" id="KW-1133">Transmembrane helix</keyword>
<comment type="subcellular location">
    <subcellularLocation>
        <location evidence="2">Membrane</location>
        <topology evidence="2">Multi-pass membrane protein</topology>
    </subcellularLocation>
    <subcellularLocation>
        <location evidence="1">Plastid</location>
        <location evidence="1">Chloroplast envelope</location>
    </subcellularLocation>
</comment>
<comment type="caution">
    <text evidence="8">The sequence shown here is derived from an EMBL/GenBank/DDBJ whole genome shotgun (WGS) entry which is preliminary data.</text>
</comment>
<gene>
    <name evidence="8" type="ORF">ZIOFF_011573</name>
</gene>